<gene>
    <name evidence="1" type="ORF">LCGC14_3119410</name>
</gene>
<evidence type="ECO:0008006" key="2">
    <source>
        <dbReference type="Google" id="ProtNLM"/>
    </source>
</evidence>
<dbReference type="InterPro" id="IPR038765">
    <property type="entry name" value="Papain-like_cys_pep_sf"/>
</dbReference>
<dbReference type="AlphaFoldDB" id="A0A0F8YA89"/>
<dbReference type="Pfam" id="PF05708">
    <property type="entry name" value="Peptidase_C92"/>
    <property type="match status" value="1"/>
</dbReference>
<accession>A0A0F8YA89</accession>
<comment type="caution">
    <text evidence="1">The sequence shown here is derived from an EMBL/GenBank/DDBJ whole genome shotgun (WGS) entry which is preliminary data.</text>
</comment>
<reference evidence="1" key="1">
    <citation type="journal article" date="2015" name="Nature">
        <title>Complex archaea that bridge the gap between prokaryotes and eukaryotes.</title>
        <authorList>
            <person name="Spang A."/>
            <person name="Saw J.H."/>
            <person name="Jorgensen S.L."/>
            <person name="Zaremba-Niedzwiedzka K."/>
            <person name="Martijn J."/>
            <person name="Lind A.E."/>
            <person name="van Eijk R."/>
            <person name="Schleper C."/>
            <person name="Guy L."/>
            <person name="Ettema T.J."/>
        </authorList>
    </citation>
    <scope>NUCLEOTIDE SEQUENCE</scope>
</reference>
<sequence>MNNATISGLPVQSGDLLFTSCYWPPGVWLPGPIDHVLMYTGPGKRCIEAGPKGVIAFDFVTGWKGFRSRGIWDRVYGVGYPTDKQRIARYAVKFCERQVGKPYDWLFSKKTDTAYYCSELVFQAYQILGVRLGNVDNPIITPKNVWDAKGVKIKLK</sequence>
<organism evidence="1">
    <name type="scientific">marine sediment metagenome</name>
    <dbReference type="NCBI Taxonomy" id="412755"/>
    <lineage>
        <taxon>unclassified sequences</taxon>
        <taxon>metagenomes</taxon>
        <taxon>ecological metagenomes</taxon>
    </lineage>
</organism>
<name>A0A0F8YA89_9ZZZZ</name>
<proteinExistence type="predicted"/>
<dbReference type="SUPFAM" id="SSF54001">
    <property type="entry name" value="Cysteine proteinases"/>
    <property type="match status" value="1"/>
</dbReference>
<dbReference type="InterPro" id="IPR024453">
    <property type="entry name" value="Peptidase_C92"/>
</dbReference>
<dbReference type="Gene3D" id="3.90.1720.10">
    <property type="entry name" value="endopeptidase domain like (from Nostoc punctiforme)"/>
    <property type="match status" value="1"/>
</dbReference>
<protein>
    <recommendedName>
        <fullName evidence="2">NlpC/P60 domain-containing protein</fullName>
    </recommendedName>
</protein>
<evidence type="ECO:0000313" key="1">
    <source>
        <dbReference type="EMBL" id="KKK50999.1"/>
    </source>
</evidence>
<dbReference type="EMBL" id="LAZR01067734">
    <property type="protein sequence ID" value="KKK50999.1"/>
    <property type="molecule type" value="Genomic_DNA"/>
</dbReference>